<feature type="transmembrane region" description="Helical" evidence="1">
    <location>
        <begin position="29"/>
        <end position="51"/>
    </location>
</feature>
<keyword evidence="3" id="KW-1185">Reference proteome</keyword>
<organism evidence="2 3">
    <name type="scientific">Amycolatopsis nalaikhensis</name>
    <dbReference type="NCBI Taxonomy" id="715472"/>
    <lineage>
        <taxon>Bacteria</taxon>
        <taxon>Bacillati</taxon>
        <taxon>Actinomycetota</taxon>
        <taxon>Actinomycetes</taxon>
        <taxon>Pseudonocardiales</taxon>
        <taxon>Pseudonocardiaceae</taxon>
        <taxon>Amycolatopsis</taxon>
    </lineage>
</organism>
<name>A0ABY8X9J8_9PSEU</name>
<keyword evidence="1" id="KW-0812">Transmembrane</keyword>
<protein>
    <submittedName>
        <fullName evidence="2">Uncharacterized protein</fullName>
    </submittedName>
</protein>
<accession>A0ABY8X9J8</accession>
<proteinExistence type="predicted"/>
<evidence type="ECO:0000313" key="3">
    <source>
        <dbReference type="Proteomes" id="UP001227101"/>
    </source>
</evidence>
<keyword evidence="1" id="KW-0472">Membrane</keyword>
<keyword evidence="1" id="KW-1133">Transmembrane helix</keyword>
<sequence length="104" mass="10920">MSRSDADSPTLWSGVVDGWVRDRTIRRDALIALTLVLIATVVIACALTGALAPLVKQAVHDTVVRVVAGSLLTGATLGYGALRLRRRRGRGDEPGAGAGTDNRN</sequence>
<dbReference type="Proteomes" id="UP001227101">
    <property type="component" value="Chromosome"/>
</dbReference>
<reference evidence="2 3" key="1">
    <citation type="submission" date="2023-06" db="EMBL/GenBank/DDBJ databases">
        <authorList>
            <person name="Oyuntsetseg B."/>
            <person name="Kim S.B."/>
        </authorList>
    </citation>
    <scope>NUCLEOTIDE SEQUENCE [LARGE SCALE GENOMIC DNA]</scope>
    <source>
        <strain evidence="2 3">2-2</strain>
    </source>
</reference>
<evidence type="ECO:0000256" key="1">
    <source>
        <dbReference type="SAM" id="Phobius"/>
    </source>
</evidence>
<dbReference type="EMBL" id="CP127173">
    <property type="protein sequence ID" value="WIV52595.1"/>
    <property type="molecule type" value="Genomic_DNA"/>
</dbReference>
<dbReference type="RefSeq" id="WP_285448939.1">
    <property type="nucleotide sequence ID" value="NZ_CP127173.1"/>
</dbReference>
<gene>
    <name evidence="2" type="ORF">QP939_26910</name>
</gene>
<feature type="transmembrane region" description="Helical" evidence="1">
    <location>
        <begin position="63"/>
        <end position="82"/>
    </location>
</feature>
<evidence type="ECO:0000313" key="2">
    <source>
        <dbReference type="EMBL" id="WIV52595.1"/>
    </source>
</evidence>